<dbReference type="AlphaFoldDB" id="A0A1I0Q1L6"/>
<dbReference type="EMBL" id="FOIR01000002">
    <property type="protein sequence ID" value="SEW20846.1"/>
    <property type="molecule type" value="Genomic_DNA"/>
</dbReference>
<keyword evidence="3 4" id="KW-0326">Glycosidase</keyword>
<evidence type="ECO:0000313" key="8">
    <source>
        <dbReference type="EMBL" id="SEW20846.1"/>
    </source>
</evidence>
<keyword evidence="9" id="KW-1185">Reference proteome</keyword>
<organism evidence="8 9">
    <name type="scientific">Roseivirga pacifica</name>
    <dbReference type="NCBI Taxonomy" id="1267423"/>
    <lineage>
        <taxon>Bacteria</taxon>
        <taxon>Pseudomonadati</taxon>
        <taxon>Bacteroidota</taxon>
        <taxon>Cytophagia</taxon>
        <taxon>Cytophagales</taxon>
        <taxon>Roseivirgaceae</taxon>
        <taxon>Roseivirga</taxon>
    </lineage>
</organism>
<dbReference type="SUPFAM" id="SSF51445">
    <property type="entry name" value="(Trans)glycosidases"/>
    <property type="match status" value="1"/>
</dbReference>
<sequence>MLSCKEDEPTPPEQPEDDVVLQVDNTSYSFTAEGGSEALQITSNALWRFEFASDSWGKPSIQTSRGDATIQILAGENESTEARTATITLTSEGADDITISLSQTGREPDPTEPEKPDYIDPDQTDMRNLTSVQLTELMGLGWNLGNSMEAITVNGDVLSGNENSWGNPTVTKTLIDAVKAAGFNTIRIPVSWSHMIEDEETFYIKYEWKQRVEEVVNYALENDMYAIINVHWDGGWMDHPDYENQEAINTKLAAFWKQIAKYFRDYDDKLLFAGTNEVHVDGNYNPPTAENAEVQNSFNQTFINTVRATGGRNTYRHLVVQTFNTNIEHGVNHLIIPEDETDDRMLVEVHFYDPYQFALQEDGGKSLWGQAHAGDAQHSGWGDEDWIDQTFASVKTNFVDAGYGVILGEYGAILRTELASAGYDVHVAARNNYLNYVTSKALENGMVPVYWDNGHTGNNGFGLFDRATGEQAFADAIEAITSASN</sequence>
<dbReference type="Proteomes" id="UP000199437">
    <property type="component" value="Unassembled WGS sequence"/>
</dbReference>
<dbReference type="GO" id="GO:0009986">
    <property type="term" value="C:cell surface"/>
    <property type="evidence" value="ECO:0007669"/>
    <property type="project" value="TreeGrafter"/>
</dbReference>
<evidence type="ECO:0000256" key="4">
    <source>
        <dbReference type="RuleBase" id="RU361153"/>
    </source>
</evidence>
<evidence type="ECO:0000256" key="3">
    <source>
        <dbReference type="ARBA" id="ARBA00023295"/>
    </source>
</evidence>
<dbReference type="InterPro" id="IPR050386">
    <property type="entry name" value="Glycosyl_hydrolase_5"/>
</dbReference>
<dbReference type="Pfam" id="PF13004">
    <property type="entry name" value="BACON"/>
    <property type="match status" value="1"/>
</dbReference>
<comment type="similarity">
    <text evidence="4">Belongs to the glycosyl hydrolase 5 (cellulase A) family.</text>
</comment>
<dbReference type="GO" id="GO:0009251">
    <property type="term" value="P:glucan catabolic process"/>
    <property type="evidence" value="ECO:0007669"/>
    <property type="project" value="TreeGrafter"/>
</dbReference>
<keyword evidence="2 4" id="KW-0378">Hydrolase</keyword>
<evidence type="ECO:0000259" key="7">
    <source>
        <dbReference type="Pfam" id="PF13004"/>
    </source>
</evidence>
<feature type="domain" description="Glycoside hydrolase family 5" evidence="6">
    <location>
        <begin position="158"/>
        <end position="455"/>
    </location>
</feature>
<evidence type="ECO:0000256" key="2">
    <source>
        <dbReference type="ARBA" id="ARBA00022801"/>
    </source>
</evidence>
<protein>
    <submittedName>
        <fullName evidence="8">Endoglucanase</fullName>
    </submittedName>
</protein>
<dbReference type="Gene3D" id="3.20.20.80">
    <property type="entry name" value="Glycosidases"/>
    <property type="match status" value="1"/>
</dbReference>
<feature type="compositionally biased region" description="Basic and acidic residues" evidence="5">
    <location>
        <begin position="106"/>
        <end position="118"/>
    </location>
</feature>
<keyword evidence="1" id="KW-0732">Signal</keyword>
<reference evidence="9" key="1">
    <citation type="submission" date="2016-10" db="EMBL/GenBank/DDBJ databases">
        <authorList>
            <person name="Varghese N."/>
            <person name="Submissions S."/>
        </authorList>
    </citation>
    <scope>NUCLEOTIDE SEQUENCE [LARGE SCALE GENOMIC DNA]</scope>
    <source>
        <strain evidence="9">CGMCC 1.12402</strain>
    </source>
</reference>
<evidence type="ECO:0000256" key="5">
    <source>
        <dbReference type="SAM" id="MobiDB-lite"/>
    </source>
</evidence>
<evidence type="ECO:0000313" key="9">
    <source>
        <dbReference type="Proteomes" id="UP000199437"/>
    </source>
</evidence>
<name>A0A1I0Q1L6_9BACT</name>
<feature type="region of interest" description="Disordered" evidence="5">
    <location>
        <begin position="94"/>
        <end position="124"/>
    </location>
</feature>
<evidence type="ECO:0000259" key="6">
    <source>
        <dbReference type="Pfam" id="PF00150"/>
    </source>
</evidence>
<proteinExistence type="inferred from homology"/>
<evidence type="ECO:0000256" key="1">
    <source>
        <dbReference type="ARBA" id="ARBA00022729"/>
    </source>
</evidence>
<dbReference type="PANTHER" id="PTHR31297">
    <property type="entry name" value="GLUCAN ENDO-1,6-BETA-GLUCOSIDASE B"/>
    <property type="match status" value="1"/>
</dbReference>
<dbReference type="STRING" id="1267423.SAMN05216290_1929"/>
<dbReference type="GO" id="GO:0008422">
    <property type="term" value="F:beta-glucosidase activity"/>
    <property type="evidence" value="ECO:0007669"/>
    <property type="project" value="TreeGrafter"/>
</dbReference>
<dbReference type="InterPro" id="IPR017853">
    <property type="entry name" value="GH"/>
</dbReference>
<gene>
    <name evidence="8" type="ORF">SAMN05216290_1929</name>
</gene>
<dbReference type="CDD" id="cd14948">
    <property type="entry name" value="BACON"/>
    <property type="match status" value="1"/>
</dbReference>
<dbReference type="GO" id="GO:0005576">
    <property type="term" value="C:extracellular region"/>
    <property type="evidence" value="ECO:0007669"/>
    <property type="project" value="TreeGrafter"/>
</dbReference>
<dbReference type="Gene3D" id="2.60.40.10">
    <property type="entry name" value="Immunoglobulins"/>
    <property type="match status" value="1"/>
</dbReference>
<dbReference type="InterPro" id="IPR024361">
    <property type="entry name" value="BACON"/>
</dbReference>
<feature type="domain" description="BACON" evidence="7">
    <location>
        <begin position="54"/>
        <end position="100"/>
    </location>
</feature>
<dbReference type="InterPro" id="IPR013783">
    <property type="entry name" value="Ig-like_fold"/>
</dbReference>
<dbReference type="InterPro" id="IPR001547">
    <property type="entry name" value="Glyco_hydro_5"/>
</dbReference>
<accession>A0A1I0Q1L6</accession>
<dbReference type="Pfam" id="PF00150">
    <property type="entry name" value="Cellulase"/>
    <property type="match status" value="1"/>
</dbReference>
<dbReference type="PANTHER" id="PTHR31297:SF17">
    <property type="entry name" value="ENDOGLUCANASE"/>
    <property type="match status" value="1"/>
</dbReference>